<protein>
    <submittedName>
        <fullName evidence="1">Uncharacterized protein</fullName>
    </submittedName>
</protein>
<gene>
    <name evidence="1" type="ORF">PMEA_00029578</name>
</gene>
<keyword evidence="2" id="KW-1185">Reference proteome</keyword>
<proteinExistence type="predicted"/>
<evidence type="ECO:0000313" key="2">
    <source>
        <dbReference type="Proteomes" id="UP001159428"/>
    </source>
</evidence>
<dbReference type="AlphaFoldDB" id="A0AAU9XU97"/>
<comment type="caution">
    <text evidence="1">The sequence shown here is derived from an EMBL/GenBank/DDBJ whole genome shotgun (WGS) entry which is preliminary data.</text>
</comment>
<name>A0AAU9XU97_9CNID</name>
<evidence type="ECO:0000313" key="1">
    <source>
        <dbReference type="EMBL" id="CAH3156567.1"/>
    </source>
</evidence>
<dbReference type="EMBL" id="CALNXJ010000061">
    <property type="protein sequence ID" value="CAH3156567.1"/>
    <property type="molecule type" value="Genomic_DNA"/>
</dbReference>
<sequence length="110" mass="12051">MIKNLRAHCQMVKQVWLADDSAGGGRIAQVFGDEVNKQLKVSAIKEQSLRRKNTKINIDYVDPIQEAIDDLLLPTLFGQSEPLPNEVRLLVTLTTAQGGLGMPDLRAGAP</sequence>
<organism evidence="1 2">
    <name type="scientific">Pocillopora meandrina</name>
    <dbReference type="NCBI Taxonomy" id="46732"/>
    <lineage>
        <taxon>Eukaryota</taxon>
        <taxon>Metazoa</taxon>
        <taxon>Cnidaria</taxon>
        <taxon>Anthozoa</taxon>
        <taxon>Hexacorallia</taxon>
        <taxon>Scleractinia</taxon>
        <taxon>Astrocoeniina</taxon>
        <taxon>Pocilloporidae</taxon>
        <taxon>Pocillopora</taxon>
    </lineage>
</organism>
<dbReference type="Proteomes" id="UP001159428">
    <property type="component" value="Unassembled WGS sequence"/>
</dbReference>
<accession>A0AAU9XU97</accession>
<reference evidence="1 2" key="1">
    <citation type="submission" date="2022-05" db="EMBL/GenBank/DDBJ databases">
        <authorList>
            <consortium name="Genoscope - CEA"/>
            <person name="William W."/>
        </authorList>
    </citation>
    <scope>NUCLEOTIDE SEQUENCE [LARGE SCALE GENOMIC DNA]</scope>
</reference>